<evidence type="ECO:0000256" key="1">
    <source>
        <dbReference type="ARBA" id="ARBA00022741"/>
    </source>
</evidence>
<dbReference type="GO" id="GO:0005739">
    <property type="term" value="C:mitochondrion"/>
    <property type="evidence" value="ECO:0007669"/>
    <property type="project" value="TreeGrafter"/>
</dbReference>
<dbReference type="Pfam" id="PF01031">
    <property type="entry name" value="Dynamin_M"/>
    <property type="match status" value="1"/>
</dbReference>
<dbReference type="Gene3D" id="3.40.50.300">
    <property type="entry name" value="P-loop containing nucleotide triphosphate hydrolases"/>
    <property type="match status" value="1"/>
</dbReference>
<keyword evidence="2" id="KW-0342">GTP-binding</keyword>
<dbReference type="PROSITE" id="PS51388">
    <property type="entry name" value="GED"/>
    <property type="match status" value="1"/>
</dbReference>
<dbReference type="GO" id="GO:0048312">
    <property type="term" value="P:intracellular distribution of mitochondria"/>
    <property type="evidence" value="ECO:0007669"/>
    <property type="project" value="TreeGrafter"/>
</dbReference>
<protein>
    <submittedName>
        <fullName evidence="5">P-loop containing nucleoside triphosphate hydrolase protein</fullName>
    </submittedName>
</protein>
<organism evidence="5 6">
    <name type="scientific">Phialemonium atrogriseum</name>
    <dbReference type="NCBI Taxonomy" id="1093897"/>
    <lineage>
        <taxon>Eukaryota</taxon>
        <taxon>Fungi</taxon>
        <taxon>Dikarya</taxon>
        <taxon>Ascomycota</taxon>
        <taxon>Pezizomycotina</taxon>
        <taxon>Sordariomycetes</taxon>
        <taxon>Sordariomycetidae</taxon>
        <taxon>Cephalothecales</taxon>
        <taxon>Cephalothecaceae</taxon>
        <taxon>Phialemonium</taxon>
    </lineage>
</organism>
<dbReference type="InterPro" id="IPR022812">
    <property type="entry name" value="Dynamin"/>
</dbReference>
<dbReference type="PANTHER" id="PTHR11566">
    <property type="entry name" value="DYNAMIN"/>
    <property type="match status" value="1"/>
</dbReference>
<dbReference type="CDD" id="cd08771">
    <property type="entry name" value="DLP_1"/>
    <property type="match status" value="1"/>
</dbReference>
<dbReference type="Pfam" id="PF00350">
    <property type="entry name" value="Dynamin_N"/>
    <property type="match status" value="1"/>
</dbReference>
<feature type="domain" description="GED" evidence="3">
    <location>
        <begin position="635"/>
        <end position="723"/>
    </location>
</feature>
<feature type="domain" description="Dynamin-type G" evidence="4">
    <location>
        <begin position="42"/>
        <end position="338"/>
    </location>
</feature>
<comment type="caution">
    <text evidence="5">The sequence shown here is derived from an EMBL/GenBank/DDBJ whole genome shotgun (WGS) entry which is preliminary data.</text>
</comment>
<keyword evidence="5" id="KW-0378">Hydrolase</keyword>
<dbReference type="PANTHER" id="PTHR11566:SF215">
    <property type="entry name" value="DYNAMIN GTPASE"/>
    <property type="match status" value="1"/>
</dbReference>
<dbReference type="GO" id="GO:0016020">
    <property type="term" value="C:membrane"/>
    <property type="evidence" value="ECO:0007669"/>
    <property type="project" value="TreeGrafter"/>
</dbReference>
<sequence length="723" mass="80962">MGSIVTDSVGSSGVAGESHGGLGNQSLLDKIDKLRELNLGNIVPLPQLVVVGDQSSGKSSVLESLTGFSFPRASGLCTRYATQITCRRESQKGVAISIIPRSSATPAEKERMKKFHTFVTDLSAGELADVFEDANRAMGIRPIDDDGYGLEPLSTFSEDILKIEISGPEQNHLTVIDVPGIFRTATPGLTTESDIPLVRDMVKRYMKDSRTIILAVVPCNVDIATQEVLELAREADPSGIRTMGVLTKPDLAIERVMQQAVLDLVIGKRNDLRLGYCVVKNRRGDDTKSSLRECHAQEKSFFRNEPWTSIASMDRTGVESLKQRLSELLMDISRREFPQVKADINKKLAQYREKLHVMGPSRSDSNAQRLYLGKIATQFQRIANYALNAYYTDDPIFSEQPDLRLITRVIELNEVFSNVFWEKAHTRVFHSDSGKDSDENQFGADKVGFRIPIDEYPELHDIILTDEFECPDPDDSSLMDRIEEVFNSSRGPELGTFGGSILATIFKEQSEKWEQLVLSHVSNAIVLVHHFITKLLEATFPEKQVREEFWDNILLDKLCDAYTAAMKHARFLLAIEREGKPTTYNHYFNSNLQSGRIKRLQDNLKNMAAGEEVKLSTMDLLRRLTIDKSNATQVREDIHDILASYYRVARKRFVDVVCQQVVDHFLLTGPDSPLRALGPDLVMALGDAQLENIAGEDAGSRRQRQILGSEIQSLVEAVRVLKG</sequence>
<dbReference type="InterPro" id="IPR001401">
    <property type="entry name" value="Dynamin_GTPase"/>
</dbReference>
<dbReference type="SUPFAM" id="SSF52540">
    <property type="entry name" value="P-loop containing nucleoside triphosphate hydrolases"/>
    <property type="match status" value="1"/>
</dbReference>
<dbReference type="GO" id="GO:0016559">
    <property type="term" value="P:peroxisome fission"/>
    <property type="evidence" value="ECO:0007669"/>
    <property type="project" value="TreeGrafter"/>
</dbReference>
<dbReference type="GO" id="GO:0003924">
    <property type="term" value="F:GTPase activity"/>
    <property type="evidence" value="ECO:0007669"/>
    <property type="project" value="InterPro"/>
</dbReference>
<dbReference type="InterPro" id="IPR020850">
    <property type="entry name" value="GED_dom"/>
</dbReference>
<dbReference type="InterPro" id="IPR000375">
    <property type="entry name" value="Dynamin_stalk"/>
</dbReference>
<dbReference type="GO" id="GO:0008017">
    <property type="term" value="F:microtubule binding"/>
    <property type="evidence" value="ECO:0007669"/>
    <property type="project" value="TreeGrafter"/>
</dbReference>
<dbReference type="InterPro" id="IPR030381">
    <property type="entry name" value="G_DYNAMIN_dom"/>
</dbReference>
<dbReference type="RefSeq" id="XP_060283190.1">
    <property type="nucleotide sequence ID" value="XM_060431508.1"/>
</dbReference>
<dbReference type="AlphaFoldDB" id="A0AAJ0FGU6"/>
<dbReference type="Gene3D" id="1.20.120.1240">
    <property type="entry name" value="Dynamin, middle domain"/>
    <property type="match status" value="1"/>
</dbReference>
<dbReference type="GO" id="GO:0005525">
    <property type="term" value="F:GTP binding"/>
    <property type="evidence" value="ECO:0007669"/>
    <property type="project" value="InterPro"/>
</dbReference>
<dbReference type="SMART" id="SM00053">
    <property type="entry name" value="DYNc"/>
    <property type="match status" value="1"/>
</dbReference>
<dbReference type="InterPro" id="IPR045063">
    <property type="entry name" value="Dynamin_N"/>
</dbReference>
<evidence type="ECO:0000259" key="3">
    <source>
        <dbReference type="PROSITE" id="PS51388"/>
    </source>
</evidence>
<dbReference type="GO" id="GO:0006897">
    <property type="term" value="P:endocytosis"/>
    <property type="evidence" value="ECO:0007669"/>
    <property type="project" value="TreeGrafter"/>
</dbReference>
<evidence type="ECO:0000256" key="2">
    <source>
        <dbReference type="ARBA" id="ARBA00023134"/>
    </source>
</evidence>
<dbReference type="GO" id="GO:0000266">
    <property type="term" value="P:mitochondrial fission"/>
    <property type="evidence" value="ECO:0007669"/>
    <property type="project" value="TreeGrafter"/>
</dbReference>
<dbReference type="EMBL" id="MU839009">
    <property type="protein sequence ID" value="KAK1766977.1"/>
    <property type="molecule type" value="Genomic_DNA"/>
</dbReference>
<evidence type="ECO:0000313" key="6">
    <source>
        <dbReference type="Proteomes" id="UP001244011"/>
    </source>
</evidence>
<accession>A0AAJ0FGU6</accession>
<evidence type="ECO:0000313" key="5">
    <source>
        <dbReference type="EMBL" id="KAK1766977.1"/>
    </source>
</evidence>
<gene>
    <name evidence="5" type="ORF">QBC33DRAFT_587156</name>
</gene>
<keyword evidence="6" id="KW-1185">Reference proteome</keyword>
<dbReference type="PRINTS" id="PR00195">
    <property type="entry name" value="DYNAMIN"/>
</dbReference>
<name>A0AAJ0FGU6_9PEZI</name>
<dbReference type="FunFam" id="3.40.50.300:FF:001425">
    <property type="entry name" value="Dynamin GTPase, putative"/>
    <property type="match status" value="1"/>
</dbReference>
<dbReference type="GeneID" id="85314695"/>
<keyword evidence="1" id="KW-0547">Nucleotide-binding</keyword>
<reference evidence="5" key="1">
    <citation type="submission" date="2023-06" db="EMBL/GenBank/DDBJ databases">
        <title>Genome-scale phylogeny and comparative genomics of the fungal order Sordariales.</title>
        <authorList>
            <consortium name="Lawrence Berkeley National Laboratory"/>
            <person name="Hensen N."/>
            <person name="Bonometti L."/>
            <person name="Westerberg I."/>
            <person name="Brannstrom I.O."/>
            <person name="Guillou S."/>
            <person name="Cros-Aarteil S."/>
            <person name="Calhoun S."/>
            <person name="Haridas S."/>
            <person name="Kuo A."/>
            <person name="Mondo S."/>
            <person name="Pangilinan J."/>
            <person name="Riley R."/>
            <person name="Labutti K."/>
            <person name="Andreopoulos B."/>
            <person name="Lipzen A."/>
            <person name="Chen C."/>
            <person name="Yanf M."/>
            <person name="Daum C."/>
            <person name="Ng V."/>
            <person name="Clum A."/>
            <person name="Steindorff A."/>
            <person name="Ohm R."/>
            <person name="Martin F."/>
            <person name="Silar P."/>
            <person name="Natvig D."/>
            <person name="Lalanne C."/>
            <person name="Gautier V."/>
            <person name="Ament-Velasquez S.L."/>
            <person name="Kruys A."/>
            <person name="Hutchinson M.I."/>
            <person name="Powell A.J."/>
            <person name="Barry K."/>
            <person name="Miller A.N."/>
            <person name="Grigoriev I.V."/>
            <person name="Debuchy R."/>
            <person name="Gladieux P."/>
            <person name="Thoren M.H."/>
            <person name="Johannesson H."/>
        </authorList>
    </citation>
    <scope>NUCLEOTIDE SEQUENCE</scope>
    <source>
        <strain evidence="5">8032-3</strain>
    </source>
</reference>
<dbReference type="GO" id="GO:0005874">
    <property type="term" value="C:microtubule"/>
    <property type="evidence" value="ECO:0007669"/>
    <property type="project" value="TreeGrafter"/>
</dbReference>
<proteinExistence type="predicted"/>
<dbReference type="InterPro" id="IPR027417">
    <property type="entry name" value="P-loop_NTPase"/>
</dbReference>
<dbReference type="Proteomes" id="UP001244011">
    <property type="component" value="Unassembled WGS sequence"/>
</dbReference>
<dbReference type="PROSITE" id="PS51718">
    <property type="entry name" value="G_DYNAMIN_2"/>
    <property type="match status" value="1"/>
</dbReference>
<evidence type="ECO:0000259" key="4">
    <source>
        <dbReference type="PROSITE" id="PS51718"/>
    </source>
</evidence>